<dbReference type="Pfam" id="PF00069">
    <property type="entry name" value="Pkinase"/>
    <property type="match status" value="1"/>
</dbReference>
<dbReference type="EC" id="2.7.11.1" evidence="1"/>
<dbReference type="PANTHER" id="PTHR43671:SF13">
    <property type="entry name" value="SERINE_THREONINE-PROTEIN KINASE NEK2"/>
    <property type="match status" value="1"/>
</dbReference>
<feature type="domain" description="Protein kinase" evidence="7">
    <location>
        <begin position="15"/>
        <end position="283"/>
    </location>
</feature>
<evidence type="ECO:0000256" key="4">
    <source>
        <dbReference type="ARBA" id="ARBA00022777"/>
    </source>
</evidence>
<evidence type="ECO:0000313" key="9">
    <source>
        <dbReference type="Proteomes" id="UP001221838"/>
    </source>
</evidence>
<dbReference type="Gene3D" id="3.30.200.20">
    <property type="entry name" value="Phosphorylase Kinase, domain 1"/>
    <property type="match status" value="1"/>
</dbReference>
<feature type="region of interest" description="Disordered" evidence="6">
    <location>
        <begin position="338"/>
        <end position="362"/>
    </location>
</feature>
<keyword evidence="4 8" id="KW-0418">Kinase</keyword>
<dbReference type="CDD" id="cd14014">
    <property type="entry name" value="STKc_PknB_like"/>
    <property type="match status" value="1"/>
</dbReference>
<dbReference type="EMBL" id="JAQNDM010000002">
    <property type="protein sequence ID" value="MDC0708711.1"/>
    <property type="molecule type" value="Genomic_DNA"/>
</dbReference>
<dbReference type="InterPro" id="IPR000719">
    <property type="entry name" value="Prot_kinase_dom"/>
</dbReference>
<dbReference type="SMART" id="SM00220">
    <property type="entry name" value="S_TKc"/>
    <property type="match status" value="1"/>
</dbReference>
<accession>A0ABT5D567</accession>
<dbReference type="InterPro" id="IPR011009">
    <property type="entry name" value="Kinase-like_dom_sf"/>
</dbReference>
<name>A0ABT5D567_9BACT</name>
<evidence type="ECO:0000256" key="3">
    <source>
        <dbReference type="ARBA" id="ARBA00022741"/>
    </source>
</evidence>
<sequence>MDPLSLPAGSLVGSWRVLRLHGSGSYGAVYQVEGLAPRAPGPFALKLARHPRDPRFEREGELLSRLHHPCVPRLHERGEWLHPSGSPFPFLVMDWVDGVPLYTWASQHPLSSRQTLRFLAQVARALEATHAARGVHRDVKGENILVRASDARAVLVDFGSCNHQGARPLTFQFPPPGTPQYYSPESLRFQWEWRHQPGARYEATPADDLYALGVTAYRLVTGRYPPAALDMEMTEDGFRPFYPAWVPPETWVPLSPVLSQLIQRLLSRTPSERGTAGEIASLLEGATKTVSTVPPRMSLAGALGLAFASSMALSVGASWLGAPPSVGEPPRMLLPSGVDGGTAGLADASVPASQHEEVPQPGAGFMGLGIPKKPFAGQRRPPCEPRLETEIHGGCWVPHREAPPCGRASFEWQGSCYTPVIDISRPGTSGDP</sequence>
<keyword evidence="9" id="KW-1185">Reference proteome</keyword>
<evidence type="ECO:0000256" key="5">
    <source>
        <dbReference type="ARBA" id="ARBA00022840"/>
    </source>
</evidence>
<comment type="caution">
    <text evidence="8">The sequence shown here is derived from an EMBL/GenBank/DDBJ whole genome shotgun (WGS) entry which is preliminary data.</text>
</comment>
<dbReference type="GO" id="GO:0016301">
    <property type="term" value="F:kinase activity"/>
    <property type="evidence" value="ECO:0007669"/>
    <property type="project" value="UniProtKB-KW"/>
</dbReference>
<dbReference type="SUPFAM" id="SSF56112">
    <property type="entry name" value="Protein kinase-like (PK-like)"/>
    <property type="match status" value="1"/>
</dbReference>
<dbReference type="PANTHER" id="PTHR43671">
    <property type="entry name" value="SERINE/THREONINE-PROTEIN KINASE NEK"/>
    <property type="match status" value="1"/>
</dbReference>
<evidence type="ECO:0000313" key="8">
    <source>
        <dbReference type="EMBL" id="MDC0708711.1"/>
    </source>
</evidence>
<protein>
    <recommendedName>
        <fullName evidence="1">non-specific serine/threonine protein kinase</fullName>
        <ecNumber evidence="1">2.7.11.1</ecNumber>
    </recommendedName>
</protein>
<dbReference type="PROSITE" id="PS50011">
    <property type="entry name" value="PROTEIN_KINASE_DOM"/>
    <property type="match status" value="1"/>
</dbReference>
<dbReference type="Proteomes" id="UP001221838">
    <property type="component" value="Unassembled WGS sequence"/>
</dbReference>
<evidence type="ECO:0000256" key="2">
    <source>
        <dbReference type="ARBA" id="ARBA00022679"/>
    </source>
</evidence>
<reference evidence="8 9" key="1">
    <citation type="submission" date="2022-11" db="EMBL/GenBank/DDBJ databases">
        <title>Minimal conservation of predation-associated metabolite biosynthetic gene clusters underscores biosynthetic potential of Myxococcota including descriptions for ten novel species: Archangium lansinium sp. nov., Myxococcus landrumus sp. nov., Nannocystis bai.</title>
        <authorList>
            <person name="Ahearne A."/>
            <person name="Stevens C."/>
            <person name="Dowd S."/>
        </authorList>
    </citation>
    <scope>NUCLEOTIDE SEQUENCE [LARGE SCALE GENOMIC DNA]</scope>
    <source>
        <strain evidence="8 9">NCWAL01</strain>
    </source>
</reference>
<keyword evidence="3" id="KW-0547">Nucleotide-binding</keyword>
<dbReference type="RefSeq" id="WP_272136657.1">
    <property type="nucleotide sequence ID" value="NZ_JAQNDM010000002.1"/>
</dbReference>
<dbReference type="Gene3D" id="1.10.510.10">
    <property type="entry name" value="Transferase(Phosphotransferase) domain 1"/>
    <property type="match status" value="1"/>
</dbReference>
<keyword evidence="5" id="KW-0067">ATP-binding</keyword>
<organism evidence="8 9">
    <name type="scientific">Stigmatella ashevillensis</name>
    <dbReference type="NCBI Taxonomy" id="2995309"/>
    <lineage>
        <taxon>Bacteria</taxon>
        <taxon>Pseudomonadati</taxon>
        <taxon>Myxococcota</taxon>
        <taxon>Myxococcia</taxon>
        <taxon>Myxococcales</taxon>
        <taxon>Cystobacterineae</taxon>
        <taxon>Archangiaceae</taxon>
        <taxon>Stigmatella</taxon>
    </lineage>
</organism>
<proteinExistence type="predicted"/>
<gene>
    <name evidence="8" type="ORF">POL68_09545</name>
</gene>
<dbReference type="InterPro" id="IPR050660">
    <property type="entry name" value="NEK_Ser/Thr_kinase"/>
</dbReference>
<evidence type="ECO:0000256" key="1">
    <source>
        <dbReference type="ARBA" id="ARBA00012513"/>
    </source>
</evidence>
<keyword evidence="2" id="KW-0808">Transferase</keyword>
<evidence type="ECO:0000259" key="7">
    <source>
        <dbReference type="PROSITE" id="PS50011"/>
    </source>
</evidence>
<evidence type="ECO:0000256" key="6">
    <source>
        <dbReference type="SAM" id="MobiDB-lite"/>
    </source>
</evidence>